<dbReference type="Gene3D" id="3.40.50.300">
    <property type="entry name" value="P-loop containing nucleotide triphosphate hydrolases"/>
    <property type="match status" value="1"/>
</dbReference>
<dbReference type="OrthoDB" id="9781481at2"/>
<dbReference type="InterPro" id="IPR052934">
    <property type="entry name" value="Methyl-DNA_Rec/Restrict_Enz"/>
</dbReference>
<feature type="domain" description="AAA+ ATPase" evidence="1">
    <location>
        <begin position="420"/>
        <end position="578"/>
    </location>
</feature>
<dbReference type="Pfam" id="PF07728">
    <property type="entry name" value="AAA_5"/>
    <property type="match status" value="1"/>
</dbReference>
<accession>A0A1Q8QNP8</accession>
<evidence type="ECO:0000313" key="3">
    <source>
        <dbReference type="Proteomes" id="UP000186102"/>
    </source>
</evidence>
<sequence>MFFFFFNDYLEEIREAAESTNIKSIINSEEYYFQKALDKYNEFKQLVVEDTILDNLIAQSNEKPFSFEKLLEKSQLNLQEYKVLKIIGELVSYIDKSAAMKNKFNEYDDKRTMAHTSVRQNIWLQSFLKLKRDINLDELPDGVKNAIRYLLEPDKTISVFSDKRKEEILDFIFQGKDGDLFECMHEIGIRSKNPMNDGYVYSAILHSEKIRKLWEADKKENTLIIDHQKTWAFAPGEDAYMWDEFIEKGIMAIGWGKVSDLKKFNTKDEMKEQLKIAYGTQSNHRNSGLALWQFCNEIQIGDKIYAKVGMKTLLGIGEVISDYEYDDNTEEYKHVRHVKWLKTGRWELSEKFAIKTLTDITDFEEFCESLEKIVNESEPSKDETADVAEAIYELYSKQDFLSDVFIRDDQYDTLLVLLQRKKNIILQGAPGVGKTFAAKRLAYSIMGVKDEERVKVVQFHQSYSYEDFVMGYRPDDNGFSLKFGVFYKFCKHAETNPNKPYFFIIDEINRGNLSKIFGELLMLIEADKRSEKIVLTYSDLEFCVPDNVFIIGMMNTADRSLAMIDYALRRRFSFFELEPAFGVKMFEQYLLDKDVDAVLTKKIITKLNYLNNKIETDPNLGSGFRIGHSYFCDCENINSGWYETIIRYEIAPLLEEYWFDDIETAKSSIDELLR</sequence>
<dbReference type="STRING" id="1888891.DSOL_3782"/>
<dbReference type="CDD" id="cd00009">
    <property type="entry name" value="AAA"/>
    <property type="match status" value="1"/>
</dbReference>
<organism evidence="2 3">
    <name type="scientific">Desulfosporosinus metallidurans</name>
    <dbReference type="NCBI Taxonomy" id="1888891"/>
    <lineage>
        <taxon>Bacteria</taxon>
        <taxon>Bacillati</taxon>
        <taxon>Bacillota</taxon>
        <taxon>Clostridia</taxon>
        <taxon>Eubacteriales</taxon>
        <taxon>Desulfitobacteriaceae</taxon>
        <taxon>Desulfosporosinus</taxon>
    </lineage>
</organism>
<comment type="caution">
    <text evidence="2">The sequence shown here is derived from an EMBL/GenBank/DDBJ whole genome shotgun (WGS) entry which is preliminary data.</text>
</comment>
<dbReference type="SUPFAM" id="SSF52540">
    <property type="entry name" value="P-loop containing nucleoside triphosphate hydrolases"/>
    <property type="match status" value="1"/>
</dbReference>
<reference evidence="2 3" key="1">
    <citation type="submission" date="2016-09" db="EMBL/GenBank/DDBJ databases">
        <title>Complete genome of Desulfosporosinus sp. OL.</title>
        <authorList>
            <person name="Mardanov A."/>
            <person name="Beletsky A."/>
            <person name="Panova A."/>
            <person name="Karnachuk O."/>
            <person name="Ravin N."/>
        </authorList>
    </citation>
    <scope>NUCLEOTIDE SEQUENCE [LARGE SCALE GENOMIC DNA]</scope>
    <source>
        <strain evidence="2 3">OL</strain>
    </source>
</reference>
<evidence type="ECO:0000313" key="2">
    <source>
        <dbReference type="EMBL" id="OLN28971.1"/>
    </source>
</evidence>
<dbReference type="PANTHER" id="PTHR37291:SF1">
    <property type="entry name" value="TYPE IV METHYL-DIRECTED RESTRICTION ENZYME ECOKMCRB SUBUNIT"/>
    <property type="match status" value="1"/>
</dbReference>
<dbReference type="InterPro" id="IPR027417">
    <property type="entry name" value="P-loop_NTPase"/>
</dbReference>
<dbReference type="GO" id="GO:0005524">
    <property type="term" value="F:ATP binding"/>
    <property type="evidence" value="ECO:0007669"/>
    <property type="project" value="InterPro"/>
</dbReference>
<dbReference type="AlphaFoldDB" id="A0A1Q8QNP8"/>
<proteinExistence type="predicted"/>
<dbReference type="SMART" id="SM00382">
    <property type="entry name" value="AAA"/>
    <property type="match status" value="1"/>
</dbReference>
<evidence type="ECO:0000259" key="1">
    <source>
        <dbReference type="SMART" id="SM00382"/>
    </source>
</evidence>
<dbReference type="InterPro" id="IPR011704">
    <property type="entry name" value="ATPase_dyneun-rel_AAA"/>
</dbReference>
<dbReference type="Proteomes" id="UP000186102">
    <property type="component" value="Unassembled WGS sequence"/>
</dbReference>
<dbReference type="EMBL" id="MLBF01000037">
    <property type="protein sequence ID" value="OLN28971.1"/>
    <property type="molecule type" value="Genomic_DNA"/>
</dbReference>
<dbReference type="RefSeq" id="WP_075366217.1">
    <property type="nucleotide sequence ID" value="NZ_MLBF01000037.1"/>
</dbReference>
<name>A0A1Q8QNP8_9FIRM</name>
<gene>
    <name evidence="2" type="ORF">DSOL_3782</name>
</gene>
<dbReference type="PANTHER" id="PTHR37291">
    <property type="entry name" value="5-METHYLCYTOSINE-SPECIFIC RESTRICTION ENZYME B"/>
    <property type="match status" value="1"/>
</dbReference>
<protein>
    <submittedName>
        <fullName evidence="2">ATPase</fullName>
    </submittedName>
</protein>
<dbReference type="GO" id="GO:0016887">
    <property type="term" value="F:ATP hydrolysis activity"/>
    <property type="evidence" value="ECO:0007669"/>
    <property type="project" value="InterPro"/>
</dbReference>
<dbReference type="InterPro" id="IPR003593">
    <property type="entry name" value="AAA+_ATPase"/>
</dbReference>
<keyword evidence="3" id="KW-1185">Reference proteome</keyword>